<keyword evidence="2" id="KW-1133">Transmembrane helix</keyword>
<comment type="caution">
    <text evidence="4">The sequence shown here is derived from an EMBL/GenBank/DDBJ whole genome shotgun (WGS) entry which is preliminary data.</text>
</comment>
<dbReference type="InterPro" id="IPR050039">
    <property type="entry name" value="MAB_1171c-like"/>
</dbReference>
<reference evidence="4 5" key="1">
    <citation type="submission" date="2020-03" db="EMBL/GenBank/DDBJ databases">
        <title>Draft genome of Streptomyces sp. ventii, isolated from the Axial Seamount in the Pacific Ocean, and resequencing of the two type strains Streptomyces lonarensis strain NCL 716 and Streptomyces bohaiensis strain 11A07.</title>
        <authorList>
            <person name="Loughran R.M."/>
            <person name="Pfannmuller K.M."/>
            <person name="Wasson B.J."/>
            <person name="Deadmond M.C."/>
            <person name="Paddock B.E."/>
            <person name="Koyack M.J."/>
            <person name="Gallegos D.A."/>
            <person name="Mitchell E.A."/>
            <person name="Ushijima B."/>
            <person name="Saw J.H."/>
            <person name="Mcphail K.L."/>
            <person name="Videau P."/>
        </authorList>
    </citation>
    <scope>NUCLEOTIDE SEQUENCE [LARGE SCALE GENOMIC DNA]</scope>
    <source>
        <strain evidence="5">5675061</strain>
    </source>
</reference>
<dbReference type="InterPro" id="IPR046675">
    <property type="entry name" value="DUF6545"/>
</dbReference>
<feature type="transmembrane region" description="Helical" evidence="2">
    <location>
        <begin position="69"/>
        <end position="86"/>
    </location>
</feature>
<feature type="domain" description="DUF6545" evidence="3">
    <location>
        <begin position="240"/>
        <end position="377"/>
    </location>
</feature>
<accession>A0ABX1AI81</accession>
<feature type="transmembrane region" description="Helical" evidence="2">
    <location>
        <begin position="31"/>
        <end position="49"/>
    </location>
</feature>
<name>A0ABX1AI81_9ACTN</name>
<evidence type="ECO:0000256" key="2">
    <source>
        <dbReference type="SAM" id="Phobius"/>
    </source>
</evidence>
<keyword evidence="2" id="KW-0472">Membrane</keyword>
<evidence type="ECO:0000259" key="3">
    <source>
        <dbReference type="Pfam" id="PF20182"/>
    </source>
</evidence>
<feature type="transmembrane region" description="Helical" evidence="2">
    <location>
        <begin position="137"/>
        <end position="156"/>
    </location>
</feature>
<sequence length="400" mass="43112">MSTVELTITTLLWISATWRMAKDHRPGRSRALSWAFSGLAVMMTLRLPLGGVLDRATGIEDLSYLLKHLFGGVLAAAAVSAFLREVAGPGQARRSRGVTWYALPASTAVAMAALFFAKLQPYRTSVIYQDTAAHLALLGYTVIFLGYLSYVLIAGMRVCWRWGRASGNGVLGWGLRLVGIGLAAGVGYAVVRVAVLTAQLVGEGILPRNQEDVLATGLLLAALLLIISGTSLPLLDKAGAWRRNRLALLRLRPLWRELTDAVPAVRLHSLRHPVVERLDPRCPGERLYRRTMEIRDASLVLNDYASPCIRRSAYAHVTAAGLIGTQAETAAEACRLASARAACLRGDIGQPQPNEPSGGGRDLPSESRALEQLSAAYFSDLTHDFLAASADAETRAPEPP</sequence>
<proteinExistence type="predicted"/>
<evidence type="ECO:0000256" key="1">
    <source>
        <dbReference type="SAM" id="MobiDB-lite"/>
    </source>
</evidence>
<dbReference type="EMBL" id="JAAVJB010000002">
    <property type="protein sequence ID" value="NJP64800.1"/>
    <property type="molecule type" value="Genomic_DNA"/>
</dbReference>
<feature type="transmembrane region" description="Helical" evidence="2">
    <location>
        <begin position="213"/>
        <end position="235"/>
    </location>
</feature>
<feature type="transmembrane region" description="Helical" evidence="2">
    <location>
        <begin position="98"/>
        <end position="117"/>
    </location>
</feature>
<evidence type="ECO:0000313" key="4">
    <source>
        <dbReference type="EMBL" id="NJP64800.1"/>
    </source>
</evidence>
<gene>
    <name evidence="4" type="ORF">HCJ92_00465</name>
</gene>
<feature type="transmembrane region" description="Helical" evidence="2">
    <location>
        <begin position="177"/>
        <end position="201"/>
    </location>
</feature>
<protein>
    <recommendedName>
        <fullName evidence="3">DUF6545 domain-containing protein</fullName>
    </recommendedName>
</protein>
<dbReference type="Proteomes" id="UP000746503">
    <property type="component" value="Unassembled WGS sequence"/>
</dbReference>
<dbReference type="NCBIfam" id="NF042915">
    <property type="entry name" value="MAB_1171c_fam"/>
    <property type="match status" value="1"/>
</dbReference>
<evidence type="ECO:0000313" key="5">
    <source>
        <dbReference type="Proteomes" id="UP000746503"/>
    </source>
</evidence>
<dbReference type="RefSeq" id="WP_167931325.1">
    <property type="nucleotide sequence ID" value="NZ_JAAVJB010000002.1"/>
</dbReference>
<feature type="region of interest" description="Disordered" evidence="1">
    <location>
        <begin position="347"/>
        <end position="366"/>
    </location>
</feature>
<keyword evidence="2" id="KW-0812">Transmembrane</keyword>
<dbReference type="Pfam" id="PF20182">
    <property type="entry name" value="DUF6545"/>
    <property type="match status" value="1"/>
</dbReference>
<organism evidence="4 5">
    <name type="scientific">Streptomyces spiramenti</name>
    <dbReference type="NCBI Taxonomy" id="2720606"/>
    <lineage>
        <taxon>Bacteria</taxon>
        <taxon>Bacillati</taxon>
        <taxon>Actinomycetota</taxon>
        <taxon>Actinomycetes</taxon>
        <taxon>Kitasatosporales</taxon>
        <taxon>Streptomycetaceae</taxon>
        <taxon>Streptomyces</taxon>
    </lineage>
</organism>
<keyword evidence="5" id="KW-1185">Reference proteome</keyword>